<protein>
    <submittedName>
        <fullName evidence="1">13889_t:CDS:1</fullName>
    </submittedName>
</protein>
<dbReference type="EMBL" id="CAJVQA010041133">
    <property type="protein sequence ID" value="CAG8813658.1"/>
    <property type="molecule type" value="Genomic_DNA"/>
</dbReference>
<name>A0A9N9K6Y2_9GLOM</name>
<sequence>RPVFDWILAEYSEIITNRNVCYLLNNNEFFSTCRQVRSIWTLIKEIIYVLEANNADLADCFNYLIKLAVRINQIPTTNPFKVAAINIFNRRFKEFQHPIYLLSYYIHPNYHGFRLKNGGFREAALIATSLWKSLKHTEQESRELITQLQLFDAKLPPFDLPYTEMDTPILL</sequence>
<dbReference type="InterPro" id="IPR012337">
    <property type="entry name" value="RNaseH-like_sf"/>
</dbReference>
<dbReference type="SUPFAM" id="SSF53098">
    <property type="entry name" value="Ribonuclease H-like"/>
    <property type="match status" value="1"/>
</dbReference>
<feature type="non-terminal residue" evidence="1">
    <location>
        <position position="1"/>
    </location>
</feature>
<evidence type="ECO:0000313" key="1">
    <source>
        <dbReference type="EMBL" id="CAG8813658.1"/>
    </source>
</evidence>
<dbReference type="AlphaFoldDB" id="A0A9N9K6Y2"/>
<dbReference type="OrthoDB" id="2425836at2759"/>
<reference evidence="1" key="1">
    <citation type="submission" date="2021-06" db="EMBL/GenBank/DDBJ databases">
        <authorList>
            <person name="Kallberg Y."/>
            <person name="Tangrot J."/>
            <person name="Rosling A."/>
        </authorList>
    </citation>
    <scope>NUCLEOTIDE SEQUENCE</scope>
    <source>
        <strain evidence="1">FL966</strain>
    </source>
</reference>
<organism evidence="1 2">
    <name type="scientific">Cetraspora pellucida</name>
    <dbReference type="NCBI Taxonomy" id="1433469"/>
    <lineage>
        <taxon>Eukaryota</taxon>
        <taxon>Fungi</taxon>
        <taxon>Fungi incertae sedis</taxon>
        <taxon>Mucoromycota</taxon>
        <taxon>Glomeromycotina</taxon>
        <taxon>Glomeromycetes</taxon>
        <taxon>Diversisporales</taxon>
        <taxon>Gigasporaceae</taxon>
        <taxon>Cetraspora</taxon>
    </lineage>
</organism>
<proteinExistence type="predicted"/>
<evidence type="ECO:0000313" key="2">
    <source>
        <dbReference type="Proteomes" id="UP000789759"/>
    </source>
</evidence>
<dbReference type="Proteomes" id="UP000789759">
    <property type="component" value="Unassembled WGS sequence"/>
</dbReference>
<accession>A0A9N9K6Y2</accession>
<comment type="caution">
    <text evidence="1">The sequence shown here is derived from an EMBL/GenBank/DDBJ whole genome shotgun (WGS) entry which is preliminary data.</text>
</comment>
<keyword evidence="2" id="KW-1185">Reference proteome</keyword>
<gene>
    <name evidence="1" type="ORF">CPELLU_LOCUS18941</name>
</gene>